<name>A0A6L2PTW0_COPFO</name>
<proteinExistence type="predicted"/>
<dbReference type="PANTHER" id="PTHR24064">
    <property type="entry name" value="SOLUTE CARRIER FAMILY 22 MEMBER"/>
    <property type="match status" value="1"/>
</dbReference>
<keyword evidence="4 5" id="KW-0472">Membrane</keyword>
<feature type="domain" description="Major facilitator superfamily (MFS) profile" evidence="6">
    <location>
        <begin position="89"/>
        <end position="535"/>
    </location>
</feature>
<feature type="transmembrane region" description="Helical" evidence="5">
    <location>
        <begin position="182"/>
        <end position="201"/>
    </location>
</feature>
<evidence type="ECO:0000313" key="7">
    <source>
        <dbReference type="EMBL" id="GFG33875.1"/>
    </source>
</evidence>
<feature type="transmembrane region" description="Helical" evidence="5">
    <location>
        <begin position="447"/>
        <end position="470"/>
    </location>
</feature>
<dbReference type="SUPFAM" id="SSF103473">
    <property type="entry name" value="MFS general substrate transporter"/>
    <property type="match status" value="1"/>
</dbReference>
<dbReference type="Proteomes" id="UP000502823">
    <property type="component" value="Unassembled WGS sequence"/>
</dbReference>
<organism evidence="7 8">
    <name type="scientific">Coptotermes formosanus</name>
    <name type="common">Formosan subterranean termite</name>
    <dbReference type="NCBI Taxonomy" id="36987"/>
    <lineage>
        <taxon>Eukaryota</taxon>
        <taxon>Metazoa</taxon>
        <taxon>Ecdysozoa</taxon>
        <taxon>Arthropoda</taxon>
        <taxon>Hexapoda</taxon>
        <taxon>Insecta</taxon>
        <taxon>Pterygota</taxon>
        <taxon>Neoptera</taxon>
        <taxon>Polyneoptera</taxon>
        <taxon>Dictyoptera</taxon>
        <taxon>Blattodea</taxon>
        <taxon>Blattoidea</taxon>
        <taxon>Termitoidae</taxon>
        <taxon>Rhinotermitidae</taxon>
        <taxon>Coptotermes</taxon>
    </lineage>
</organism>
<feature type="transmembrane region" description="Helical" evidence="5">
    <location>
        <begin position="364"/>
        <end position="381"/>
    </location>
</feature>
<reference evidence="8" key="1">
    <citation type="submission" date="2020-01" db="EMBL/GenBank/DDBJ databases">
        <title>Draft genome sequence of the Termite Coptotermes fromosanus.</title>
        <authorList>
            <person name="Itakura S."/>
            <person name="Yosikawa Y."/>
            <person name="Umezawa K."/>
        </authorList>
    </citation>
    <scope>NUCLEOTIDE SEQUENCE [LARGE SCALE GENOMIC DNA]</scope>
</reference>
<evidence type="ECO:0000256" key="2">
    <source>
        <dbReference type="ARBA" id="ARBA00022692"/>
    </source>
</evidence>
<evidence type="ECO:0000313" key="8">
    <source>
        <dbReference type="Proteomes" id="UP000502823"/>
    </source>
</evidence>
<feature type="transmembrane region" description="Helical" evidence="5">
    <location>
        <begin position="213"/>
        <end position="233"/>
    </location>
</feature>
<gene>
    <name evidence="7" type="ORF">Cfor_02605</name>
</gene>
<dbReference type="GO" id="GO:0016020">
    <property type="term" value="C:membrane"/>
    <property type="evidence" value="ECO:0007669"/>
    <property type="project" value="UniProtKB-SubCell"/>
</dbReference>
<dbReference type="AlphaFoldDB" id="A0A6L2PTW0"/>
<keyword evidence="3 5" id="KW-1133">Transmembrane helix</keyword>
<dbReference type="InterPro" id="IPR020846">
    <property type="entry name" value="MFS_dom"/>
</dbReference>
<feature type="transmembrane region" description="Helical" evidence="5">
    <location>
        <begin position="240"/>
        <end position="263"/>
    </location>
</feature>
<dbReference type="Pfam" id="PF00083">
    <property type="entry name" value="Sugar_tr"/>
    <property type="match status" value="1"/>
</dbReference>
<dbReference type="OrthoDB" id="3936150at2759"/>
<feature type="transmembrane region" description="Helical" evidence="5">
    <location>
        <begin position="393"/>
        <end position="414"/>
    </location>
</feature>
<comment type="subcellular location">
    <subcellularLocation>
        <location evidence="1">Membrane</location>
        <topology evidence="1">Multi-pass membrane protein</topology>
    </subcellularLocation>
</comment>
<dbReference type="GO" id="GO:0022857">
    <property type="term" value="F:transmembrane transporter activity"/>
    <property type="evidence" value="ECO:0007669"/>
    <property type="project" value="InterPro"/>
</dbReference>
<feature type="transmembrane region" description="Helical" evidence="5">
    <location>
        <begin position="482"/>
        <end position="508"/>
    </location>
</feature>
<keyword evidence="8" id="KW-1185">Reference proteome</keyword>
<feature type="transmembrane region" description="Helical" evidence="5">
    <location>
        <begin position="269"/>
        <end position="287"/>
    </location>
</feature>
<evidence type="ECO:0000256" key="3">
    <source>
        <dbReference type="ARBA" id="ARBA00022989"/>
    </source>
</evidence>
<accession>A0A6L2PTW0</accession>
<protein>
    <recommendedName>
        <fullName evidence="6">Major facilitator superfamily (MFS) profile domain-containing protein</fullName>
    </recommendedName>
</protein>
<evidence type="ECO:0000256" key="1">
    <source>
        <dbReference type="ARBA" id="ARBA00004141"/>
    </source>
</evidence>
<dbReference type="InterPro" id="IPR005828">
    <property type="entry name" value="MFS_sugar_transport-like"/>
</dbReference>
<dbReference type="PROSITE" id="PS50850">
    <property type="entry name" value="MFS"/>
    <property type="match status" value="1"/>
</dbReference>
<dbReference type="InterPro" id="IPR036259">
    <property type="entry name" value="MFS_trans_sf"/>
</dbReference>
<feature type="transmembrane region" description="Helical" evidence="5">
    <location>
        <begin position="158"/>
        <end position="175"/>
    </location>
</feature>
<dbReference type="CDD" id="cd17317">
    <property type="entry name" value="MFS_SLC22"/>
    <property type="match status" value="1"/>
</dbReference>
<dbReference type="Gene3D" id="1.20.1250.20">
    <property type="entry name" value="MFS general substrate transporter like domains"/>
    <property type="match status" value="1"/>
</dbReference>
<feature type="transmembrane region" description="Helical" evidence="5">
    <location>
        <begin position="421"/>
        <end position="441"/>
    </location>
</feature>
<feature type="transmembrane region" description="Helical" evidence="5">
    <location>
        <begin position="22"/>
        <end position="45"/>
    </location>
</feature>
<evidence type="ECO:0000256" key="4">
    <source>
        <dbReference type="ARBA" id="ARBA00023136"/>
    </source>
</evidence>
<dbReference type="InParanoid" id="A0A6L2PTW0"/>
<dbReference type="EMBL" id="BLKM01000458">
    <property type="protein sequence ID" value="GFG33875.1"/>
    <property type="molecule type" value="Genomic_DNA"/>
</dbReference>
<sequence>MSSIDFDDVLQHIGERGLYQQIMYYLLCIPATIPAAFLAFSQVFVSASPEHWCRVPSLDRHPLAADQQKALAIPYTLRPDGRRQYSRCYMYDVNFTALLHVQSQSIGPHQQLPLPESGWNVTKCLYGWNYDHKDYDSTLVTELNLVCDDGWWPSTSTTFFYVGSLFGNVVFGWVADKWGRRTSFFIILFLEVNLSILTAFSPNYVVYTVLRTINGLFFPAIYQIPFILALELMGPRHRTFAGMVICMFFALGLSLLALLGYLLRNWYTLSLATSVPFVLLFSYYWIIPESPRWLLSKNRINEAEEIVQTMARVNGKRVSKNFLRKMELENKQKLRNGTTGQQEIPNISATPMDLLRYPNIRKKFFILAFDWVANAVAYNGLAYNATNLGVSDYLAFFIGGAVEIPSYIITWYTMDRWGRRWVLCLTMLLGGMACMSCMFVPEDAVWMTVSLAMIGKFGIAASFAVFYVFVGELLPTVLRSQAMGIASFIAGIGLLGFPYIVYLVSAIICFSSNSKIMFSRTTKLLDKFLEFPETRDRFHHDISLKKDLLFQP</sequence>
<comment type="caution">
    <text evidence="7">The sequence shown here is derived from an EMBL/GenBank/DDBJ whole genome shotgun (WGS) entry which is preliminary data.</text>
</comment>
<evidence type="ECO:0000259" key="6">
    <source>
        <dbReference type="PROSITE" id="PS50850"/>
    </source>
</evidence>
<evidence type="ECO:0000256" key="5">
    <source>
        <dbReference type="SAM" id="Phobius"/>
    </source>
</evidence>
<keyword evidence="2 5" id="KW-0812">Transmembrane</keyword>